<feature type="transmembrane region" description="Helical" evidence="1">
    <location>
        <begin position="57"/>
        <end position="80"/>
    </location>
</feature>
<proteinExistence type="predicted"/>
<reference evidence="2" key="1">
    <citation type="submission" date="2024-05" db="EMBL/GenBank/DDBJ databases">
        <authorList>
            <person name="Kim S."/>
            <person name="Heo J."/>
            <person name="Choi H."/>
            <person name="Choi Y."/>
            <person name="Kwon S.-W."/>
            <person name="Kim Y."/>
        </authorList>
    </citation>
    <scope>NUCLEOTIDE SEQUENCE</scope>
    <source>
        <strain evidence="2">KACC 23698</strain>
    </source>
</reference>
<evidence type="ECO:0000313" key="2">
    <source>
        <dbReference type="EMBL" id="XBO39662.1"/>
    </source>
</evidence>
<name>A0AAU7JGW8_9HYPH</name>
<gene>
    <name evidence="2" type="ORF">ABEG18_02435</name>
</gene>
<dbReference type="RefSeq" id="WP_406856507.1">
    <property type="nucleotide sequence ID" value="NZ_CP157484.1"/>
</dbReference>
<keyword evidence="1" id="KW-0812">Transmembrane</keyword>
<sequence length="93" mass="9688">MLLLGPVLALFLVSAWAGLLFGRRYPGILGRRAFQVARLGFAVILIGNFYRPGSNAAITAALVVTTVLTCLTAFVLAAAYKSAGGESAGSRTE</sequence>
<dbReference type="EMBL" id="CP157484">
    <property type="protein sequence ID" value="XBO39662.1"/>
    <property type="molecule type" value="Genomic_DNA"/>
</dbReference>
<organism evidence="2">
    <name type="scientific">Alsobacter sp. KACC 23698</name>
    <dbReference type="NCBI Taxonomy" id="3149229"/>
    <lineage>
        <taxon>Bacteria</taxon>
        <taxon>Pseudomonadati</taxon>
        <taxon>Pseudomonadota</taxon>
        <taxon>Alphaproteobacteria</taxon>
        <taxon>Hyphomicrobiales</taxon>
        <taxon>Alsobacteraceae</taxon>
        <taxon>Alsobacter</taxon>
    </lineage>
</organism>
<keyword evidence="1" id="KW-1133">Transmembrane helix</keyword>
<feature type="transmembrane region" description="Helical" evidence="1">
    <location>
        <begin position="33"/>
        <end position="50"/>
    </location>
</feature>
<keyword evidence="1" id="KW-0472">Membrane</keyword>
<evidence type="ECO:0000256" key="1">
    <source>
        <dbReference type="SAM" id="Phobius"/>
    </source>
</evidence>
<accession>A0AAU7JGW8</accession>
<protein>
    <submittedName>
        <fullName evidence="2">Uncharacterized protein</fullName>
    </submittedName>
</protein>
<dbReference type="AlphaFoldDB" id="A0AAU7JGW8"/>